<dbReference type="AlphaFoldDB" id="A0A9W9T5M7"/>
<gene>
    <name evidence="1" type="ORF">N7472_000295</name>
</gene>
<accession>A0A9W9T5M7</accession>
<keyword evidence="2" id="KW-1185">Reference proteome</keyword>
<dbReference type="OrthoDB" id="5381672at2759"/>
<evidence type="ECO:0000313" key="2">
    <source>
        <dbReference type="Proteomes" id="UP001150879"/>
    </source>
</evidence>
<evidence type="ECO:0000313" key="1">
    <source>
        <dbReference type="EMBL" id="KAJ5210156.1"/>
    </source>
</evidence>
<reference evidence="1" key="1">
    <citation type="submission" date="2022-11" db="EMBL/GenBank/DDBJ databases">
        <authorList>
            <person name="Petersen C."/>
        </authorList>
    </citation>
    <scope>NUCLEOTIDE SEQUENCE</scope>
    <source>
        <strain evidence="1">IBT 16849</strain>
    </source>
</reference>
<sequence>MSGDVSESPWKNQASRQDISEELYLKMNFSGHFVGSWAFIRNFNGAKTKSYSTKLTLNTTIGTFELPNYANGEVAGPFSEGPSSKVTRNLHARSLANDTAWNTFTATQDAYNVRNKGPLKSIALALFGEGSFADVNHTVLAAYSHSDVTYDSCIGVVPLFH</sequence>
<name>A0A9W9T5M7_9EURO</name>
<protein>
    <submittedName>
        <fullName evidence="1">Uncharacterized protein</fullName>
    </submittedName>
</protein>
<dbReference type="EMBL" id="JAPQKP010000001">
    <property type="protein sequence ID" value="KAJ5210156.1"/>
    <property type="molecule type" value="Genomic_DNA"/>
</dbReference>
<organism evidence="1 2">
    <name type="scientific">Penicillium cf. griseofulvum</name>
    <dbReference type="NCBI Taxonomy" id="2972120"/>
    <lineage>
        <taxon>Eukaryota</taxon>
        <taxon>Fungi</taxon>
        <taxon>Dikarya</taxon>
        <taxon>Ascomycota</taxon>
        <taxon>Pezizomycotina</taxon>
        <taxon>Eurotiomycetes</taxon>
        <taxon>Eurotiomycetidae</taxon>
        <taxon>Eurotiales</taxon>
        <taxon>Aspergillaceae</taxon>
        <taxon>Penicillium</taxon>
    </lineage>
</organism>
<proteinExistence type="predicted"/>
<comment type="caution">
    <text evidence="1">The sequence shown here is derived from an EMBL/GenBank/DDBJ whole genome shotgun (WGS) entry which is preliminary data.</text>
</comment>
<dbReference type="Proteomes" id="UP001150879">
    <property type="component" value="Unassembled WGS sequence"/>
</dbReference>
<reference evidence="1" key="2">
    <citation type="journal article" date="2023" name="IMA Fungus">
        <title>Comparative genomic study of the Penicillium genus elucidates a diverse pangenome and 15 lateral gene transfer events.</title>
        <authorList>
            <person name="Petersen C."/>
            <person name="Sorensen T."/>
            <person name="Nielsen M.R."/>
            <person name="Sondergaard T.E."/>
            <person name="Sorensen J.L."/>
            <person name="Fitzpatrick D.A."/>
            <person name="Frisvad J.C."/>
            <person name="Nielsen K.L."/>
        </authorList>
    </citation>
    <scope>NUCLEOTIDE SEQUENCE</scope>
    <source>
        <strain evidence="1">IBT 16849</strain>
    </source>
</reference>